<evidence type="ECO:0000313" key="4">
    <source>
        <dbReference type="Proteomes" id="UP000317835"/>
    </source>
</evidence>
<organism evidence="3 4">
    <name type="scientific">Tautonia plasticadhaerens</name>
    <dbReference type="NCBI Taxonomy" id="2527974"/>
    <lineage>
        <taxon>Bacteria</taxon>
        <taxon>Pseudomonadati</taxon>
        <taxon>Planctomycetota</taxon>
        <taxon>Planctomycetia</taxon>
        <taxon>Isosphaerales</taxon>
        <taxon>Isosphaeraceae</taxon>
        <taxon>Tautonia</taxon>
    </lineage>
</organism>
<dbReference type="Gene3D" id="2.40.128.340">
    <property type="match status" value="2"/>
</dbReference>
<feature type="region of interest" description="Disordered" evidence="2">
    <location>
        <begin position="186"/>
        <end position="215"/>
    </location>
</feature>
<dbReference type="KEGG" id="tpla:ElP_01850"/>
<feature type="region of interest" description="Disordered" evidence="2">
    <location>
        <begin position="1"/>
        <end position="22"/>
    </location>
</feature>
<evidence type="ECO:0000256" key="1">
    <source>
        <dbReference type="ARBA" id="ARBA00022729"/>
    </source>
</evidence>
<reference evidence="3 4" key="1">
    <citation type="submission" date="2019-02" db="EMBL/GenBank/DDBJ databases">
        <title>Deep-cultivation of Planctomycetes and their phenomic and genomic characterization uncovers novel biology.</title>
        <authorList>
            <person name="Wiegand S."/>
            <person name="Jogler M."/>
            <person name="Boedeker C."/>
            <person name="Pinto D."/>
            <person name="Vollmers J."/>
            <person name="Rivas-Marin E."/>
            <person name="Kohn T."/>
            <person name="Peeters S.H."/>
            <person name="Heuer A."/>
            <person name="Rast P."/>
            <person name="Oberbeckmann S."/>
            <person name="Bunk B."/>
            <person name="Jeske O."/>
            <person name="Meyerdierks A."/>
            <person name="Storesund J.E."/>
            <person name="Kallscheuer N."/>
            <person name="Luecker S."/>
            <person name="Lage O.M."/>
            <person name="Pohl T."/>
            <person name="Merkel B.J."/>
            <person name="Hornburger P."/>
            <person name="Mueller R.-W."/>
            <person name="Bruemmer F."/>
            <person name="Labrenz M."/>
            <person name="Spormann A.M."/>
            <person name="Op den Camp H."/>
            <person name="Overmann J."/>
            <person name="Amann R."/>
            <person name="Jetten M.S.M."/>
            <person name="Mascher T."/>
            <person name="Medema M.H."/>
            <person name="Devos D.P."/>
            <person name="Kaster A.-K."/>
            <person name="Ovreas L."/>
            <person name="Rohde M."/>
            <person name="Galperin M.Y."/>
            <person name="Jogler C."/>
        </authorList>
    </citation>
    <scope>NUCLEOTIDE SEQUENCE [LARGE SCALE GENOMIC DNA]</scope>
    <source>
        <strain evidence="3 4">ElP</strain>
    </source>
</reference>
<dbReference type="SUPFAM" id="SSF69318">
    <property type="entry name" value="Integrin alpha N-terminal domain"/>
    <property type="match status" value="1"/>
</dbReference>
<dbReference type="PANTHER" id="PTHR39431:SF1">
    <property type="entry name" value="FRPA_C-RELATED PROTEIN"/>
    <property type="match status" value="1"/>
</dbReference>
<accession>A0A518GUU3</accession>
<dbReference type="Gene3D" id="2.60.120.380">
    <property type="match status" value="2"/>
</dbReference>
<dbReference type="InterPro" id="IPR028994">
    <property type="entry name" value="Integrin_alpha_N"/>
</dbReference>
<evidence type="ECO:0000313" key="3">
    <source>
        <dbReference type="EMBL" id="QDV32357.1"/>
    </source>
</evidence>
<protein>
    <submittedName>
        <fullName evidence="3">FG-GAP repeat protein</fullName>
    </submittedName>
</protein>
<evidence type="ECO:0000256" key="2">
    <source>
        <dbReference type="SAM" id="MobiDB-lite"/>
    </source>
</evidence>
<name>A0A518GUU3_9BACT</name>
<dbReference type="PANTHER" id="PTHR39431">
    <property type="entry name" value="FRPA/C-RELATED PROTEIN"/>
    <property type="match status" value="1"/>
</dbReference>
<dbReference type="EMBL" id="CP036426">
    <property type="protein sequence ID" value="QDV32357.1"/>
    <property type="molecule type" value="Genomic_DNA"/>
</dbReference>
<sequence length="1332" mass="141557">MTWPFGRATDRTTAGGKHPRRPIVESLEPRVVLDAGVTAAEAYVFALINEFRADPARFASTIEAYIDGEQRGGHGFDADDPILAEVRSSVDYFDGRPIEKGTWHFSDAMAFLRSQGGEDGPTLGPYGIDEYLAQGADDHVDYMDEVCYAHSWDTQQRGEAPVCIRDGGKAIPGGNYDYNNVNYPDRLGGEQSSPGENIGGTRKTEGGPSSGREIYEGSAGDFEAFAQRQAYLGTLSYIVDWGNPDMGHAKNLLGRDGPAGASTSGLGLSGVGKGKGIYASNSIGVGFGFYEDRTYYSTHRIANRVEDGGYVVGMAYQDFDQDARYDIGEGLGDLTLGYREVGTRAVTRAPAAPGNEHGIVQAWLPNGTYEVGLVGNSGQLIKPQRVVIADANKAVDFRLPPSFPLTGDGGLGDPPPGPDAFEPNDDREAARWLGAASYGSPLRRAEMLTIDASDDVDYFYYQIDGRGGPDDKIAIYFDHEAGNLDAYLFARRFDGSYVLADKSESTDDDELLDLTGDEGNPVGFTVGYMLAVVGAGGDTNIYTLDAQIRLDRPLPDQYEPNNNFFVDGPLDLGIASAGSPLFGTLDLNFHDPDDEDLFTFRLNGEAGDDSFIHLGTDNDGGAGEPILVELYRQAPDGSFEFVRDDYSVDLEKFISLDGLDFGTYGLSLRGFSTFRSDPNTYTMEFNVEPGPLAADPLEPNDEEGGATDWGTISVASPLEVDRRDLSIDRGGDEDWYALSLADPAGEGDRIKASFEHDSGDLDLILYRREKDGSLVEVDRSAGEENVEEIGLDGLAAGSYLVRVLGYDGDTNFYQLEADIRPVDRTPPSVVGISAGGRASDRDPIDVAMVTFSEPIDPASFGVDDLRLTRDGQPVDLDGVAVDWVDETTYRVVGLGALTRRSAGYELVVDAGGLRDLSGNPGVGRLAEPIAFRRVVEGDYDNDGVSDLALYRYDATAGAAVFELRLSNQGSPETSTVVIDDLGPNVIPIAGDFDGDGQADVAVVDPQARLSGSGEPNASIWTYLRSSDGERVDIPFGAAGVLDRPAPADYDGDGATDIATFRADSDLVPGAAQWFILPSASGSAFSVVFGAAGGTDLPAPFDFDGDGRADIATFRPISDLVPGAAQWFILPSARNDATFSRALGAFPITFGAAGNADQPAVADFDGDGRAEIVAFRSESDLEPGRAQWFVLPSRGEVPGFGDGFPVTFGSSGDIAAVADYDGDGRPDYAVFDQGSGAWTIGSANADGRPGPGRAEPFDPTGGAGIPVLSPLYFRLRVTDNIPAQSSASASLASVAAARSAARRSGDGDDDGEGSRIDLIDDVLEILSARAPEV</sequence>
<proteinExistence type="predicted"/>
<keyword evidence="4" id="KW-1185">Reference proteome</keyword>
<dbReference type="InterPro" id="IPR013517">
    <property type="entry name" value="FG-GAP"/>
</dbReference>
<gene>
    <name evidence="3" type="ORF">ElP_01850</name>
</gene>
<keyword evidence="1" id="KW-0732">Signal</keyword>
<dbReference type="Pfam" id="PF13517">
    <property type="entry name" value="FG-GAP_3"/>
    <property type="match status" value="1"/>
</dbReference>
<dbReference type="Proteomes" id="UP000317835">
    <property type="component" value="Chromosome"/>
</dbReference>